<feature type="domain" description="ABC transmembrane type-1" evidence="8">
    <location>
        <begin position="83"/>
        <end position="294"/>
    </location>
</feature>
<feature type="transmembrane region" description="Helical" evidence="7">
    <location>
        <begin position="213"/>
        <end position="241"/>
    </location>
</feature>
<feature type="transmembrane region" description="Helical" evidence="7">
    <location>
        <begin position="119"/>
        <end position="139"/>
    </location>
</feature>
<evidence type="ECO:0000256" key="3">
    <source>
        <dbReference type="ARBA" id="ARBA00022475"/>
    </source>
</evidence>
<comment type="subcellular location">
    <subcellularLocation>
        <location evidence="1 7">Cell membrane</location>
        <topology evidence="1 7">Multi-pass membrane protein</topology>
    </subcellularLocation>
</comment>
<feature type="transmembrane region" description="Helical" evidence="7">
    <location>
        <begin position="278"/>
        <end position="298"/>
    </location>
</feature>
<proteinExistence type="inferred from homology"/>
<dbReference type="Pfam" id="PF00528">
    <property type="entry name" value="BPD_transp_1"/>
    <property type="match status" value="1"/>
</dbReference>
<keyword evidence="4 7" id="KW-0812">Transmembrane</keyword>
<dbReference type="GO" id="GO:0005886">
    <property type="term" value="C:plasma membrane"/>
    <property type="evidence" value="ECO:0007669"/>
    <property type="project" value="UniProtKB-SubCell"/>
</dbReference>
<keyword evidence="2 7" id="KW-0813">Transport</keyword>
<dbReference type="EMBL" id="DTKQ01000010">
    <property type="protein sequence ID" value="HGZ78514.1"/>
    <property type="molecule type" value="Genomic_DNA"/>
</dbReference>
<evidence type="ECO:0000256" key="7">
    <source>
        <dbReference type="RuleBase" id="RU363032"/>
    </source>
</evidence>
<dbReference type="AlphaFoldDB" id="A0A832MMB7"/>
<dbReference type="InterPro" id="IPR000515">
    <property type="entry name" value="MetI-like"/>
</dbReference>
<comment type="similarity">
    <text evidence="7">Belongs to the binding-protein-dependent transport system permease family.</text>
</comment>
<dbReference type="SUPFAM" id="SSF161098">
    <property type="entry name" value="MetI-like"/>
    <property type="match status" value="1"/>
</dbReference>
<protein>
    <submittedName>
        <fullName evidence="9">Sugar ABC transporter permease</fullName>
    </submittedName>
</protein>
<accession>A0A832MMB7</accession>
<name>A0A832MMB7_9THEM</name>
<feature type="transmembrane region" description="Helical" evidence="7">
    <location>
        <begin position="167"/>
        <end position="192"/>
    </location>
</feature>
<comment type="caution">
    <text evidence="9">The sequence shown here is derived from an EMBL/GenBank/DDBJ whole genome shotgun (WGS) entry which is preliminary data.</text>
</comment>
<evidence type="ECO:0000256" key="6">
    <source>
        <dbReference type="ARBA" id="ARBA00023136"/>
    </source>
</evidence>
<evidence type="ECO:0000256" key="2">
    <source>
        <dbReference type="ARBA" id="ARBA00022448"/>
    </source>
</evidence>
<reference evidence="9" key="1">
    <citation type="journal article" date="2020" name="mSystems">
        <title>Genome- and Community-Level Interaction Insights into Carbon Utilization and Element Cycling Functions of Hydrothermarchaeota in Hydrothermal Sediment.</title>
        <authorList>
            <person name="Zhou Z."/>
            <person name="Liu Y."/>
            <person name="Xu W."/>
            <person name="Pan J."/>
            <person name="Luo Z.H."/>
            <person name="Li M."/>
        </authorList>
    </citation>
    <scope>NUCLEOTIDE SEQUENCE [LARGE SCALE GENOMIC DNA]</scope>
    <source>
        <strain evidence="9">SpSt-86</strain>
    </source>
</reference>
<dbReference type="InterPro" id="IPR035906">
    <property type="entry name" value="MetI-like_sf"/>
</dbReference>
<feature type="transmembrane region" description="Helical" evidence="7">
    <location>
        <begin position="87"/>
        <end position="107"/>
    </location>
</feature>
<gene>
    <name evidence="9" type="ORF">ENW55_00830</name>
</gene>
<evidence type="ECO:0000256" key="4">
    <source>
        <dbReference type="ARBA" id="ARBA00022692"/>
    </source>
</evidence>
<keyword evidence="5 7" id="KW-1133">Transmembrane helix</keyword>
<dbReference type="PANTHER" id="PTHR30193">
    <property type="entry name" value="ABC TRANSPORTER PERMEASE PROTEIN"/>
    <property type="match status" value="1"/>
</dbReference>
<organism evidence="9">
    <name type="scientific">Pseudothermotoga hypogea</name>
    <dbReference type="NCBI Taxonomy" id="57487"/>
    <lineage>
        <taxon>Bacteria</taxon>
        <taxon>Thermotogati</taxon>
        <taxon>Thermotogota</taxon>
        <taxon>Thermotogae</taxon>
        <taxon>Thermotogales</taxon>
        <taxon>Thermotogaceae</taxon>
        <taxon>Pseudothermotoga</taxon>
    </lineage>
</organism>
<keyword evidence="6 7" id="KW-0472">Membrane</keyword>
<feature type="transmembrane region" description="Helical" evidence="7">
    <location>
        <begin position="21"/>
        <end position="48"/>
    </location>
</feature>
<evidence type="ECO:0000313" key="9">
    <source>
        <dbReference type="EMBL" id="HGZ78514.1"/>
    </source>
</evidence>
<evidence type="ECO:0000256" key="1">
    <source>
        <dbReference type="ARBA" id="ARBA00004651"/>
    </source>
</evidence>
<dbReference type="PANTHER" id="PTHR30193:SF37">
    <property type="entry name" value="INNER MEMBRANE ABC TRANSPORTER PERMEASE PROTEIN YCJO"/>
    <property type="match status" value="1"/>
</dbReference>
<dbReference type="Gene3D" id="1.10.3720.10">
    <property type="entry name" value="MetI-like"/>
    <property type="match status" value="1"/>
</dbReference>
<dbReference type="CDD" id="cd06261">
    <property type="entry name" value="TM_PBP2"/>
    <property type="match status" value="1"/>
</dbReference>
<sequence length="307" mass="34448">MAGLSETKGPVRRKKLKTNTGAGYAFLAPALLFYSIFFIYPVIFSFIVSTKRWNMLVPLSRARNVGFSEYSYLLRDQMFLGVLRNTLVYALATVSLTIVIALILAVLINNAKLSVLWRFIYFAPVVTPQVAIGTIWGYLYRPNNGLFNSILRLFGIKPIYWLTDPNVALWSIIITAIWAGIGGSMLIITAGLKNIPQDYYDAAKIDGAGPFRQFFHITVPLLSPTLLFLTATGFIGAWQVFDLPFTMGRNAPARSVMTVSWYVYETAFQSLRMGRASAGAFLLFCVIFGFTLFILWLFRRGGIKGYE</sequence>
<keyword evidence="3" id="KW-1003">Cell membrane</keyword>
<dbReference type="PROSITE" id="PS50928">
    <property type="entry name" value="ABC_TM1"/>
    <property type="match status" value="1"/>
</dbReference>
<evidence type="ECO:0000259" key="8">
    <source>
        <dbReference type="PROSITE" id="PS50928"/>
    </source>
</evidence>
<dbReference type="GO" id="GO:0055085">
    <property type="term" value="P:transmembrane transport"/>
    <property type="evidence" value="ECO:0007669"/>
    <property type="project" value="InterPro"/>
</dbReference>
<dbReference type="InterPro" id="IPR051393">
    <property type="entry name" value="ABC_transporter_permease"/>
</dbReference>
<evidence type="ECO:0000256" key="5">
    <source>
        <dbReference type="ARBA" id="ARBA00022989"/>
    </source>
</evidence>